<keyword evidence="1" id="KW-1133">Transmembrane helix</keyword>
<organism evidence="2 3">
    <name type="scientific">Streptosporangium album</name>
    <dbReference type="NCBI Taxonomy" id="47479"/>
    <lineage>
        <taxon>Bacteria</taxon>
        <taxon>Bacillati</taxon>
        <taxon>Actinomycetota</taxon>
        <taxon>Actinomycetes</taxon>
        <taxon>Streptosporangiales</taxon>
        <taxon>Streptosporangiaceae</taxon>
        <taxon>Streptosporangium</taxon>
    </lineage>
</organism>
<dbReference type="EMBL" id="JACHJU010000014">
    <property type="protein sequence ID" value="MBB4944462.1"/>
    <property type="molecule type" value="Genomic_DNA"/>
</dbReference>
<keyword evidence="3" id="KW-1185">Reference proteome</keyword>
<proteinExistence type="predicted"/>
<evidence type="ECO:0000256" key="1">
    <source>
        <dbReference type="SAM" id="Phobius"/>
    </source>
</evidence>
<feature type="transmembrane region" description="Helical" evidence="1">
    <location>
        <begin position="6"/>
        <end position="30"/>
    </location>
</feature>
<protein>
    <recommendedName>
        <fullName evidence="4">PH domain-containing protein</fullName>
    </recommendedName>
</protein>
<reference evidence="2 3" key="1">
    <citation type="submission" date="2020-08" db="EMBL/GenBank/DDBJ databases">
        <title>Sequencing the genomes of 1000 actinobacteria strains.</title>
        <authorList>
            <person name="Klenk H.-P."/>
        </authorList>
    </citation>
    <scope>NUCLEOTIDE SEQUENCE [LARGE SCALE GENOMIC DNA]</scope>
    <source>
        <strain evidence="2 3">DSM 43023</strain>
    </source>
</reference>
<feature type="transmembrane region" description="Helical" evidence="1">
    <location>
        <begin position="96"/>
        <end position="115"/>
    </location>
</feature>
<keyword evidence="1" id="KW-0812">Transmembrane</keyword>
<dbReference type="AlphaFoldDB" id="A0A7W7S681"/>
<evidence type="ECO:0000313" key="2">
    <source>
        <dbReference type="EMBL" id="MBB4944462.1"/>
    </source>
</evidence>
<dbReference type="Proteomes" id="UP000534286">
    <property type="component" value="Unassembled WGS sequence"/>
</dbReference>
<sequence length="254" mass="27384">MSLPAPVILAAELTAVSVFALEAVTAYRLFRAGRRSGAGRRAAARAAARRLVPEQVRRFMEFDVKGMASLVLWVARRRDGVPPGATALPYSGEQSSTILVLLFMMAVETVAVELLLKALGVPDGLRVLVLVVDVYGIVVGLAVGAACVTRPHVVSSEELRVRYGAFFDLRIPRRLISSVRLSRSYNEPGVVTVENGRLGVAVSSQTNVIVELAEPVTVVRPLGRRAEATTVRFFTDTPGATLAALQRQGRRHDA</sequence>
<comment type="caution">
    <text evidence="2">The sequence shown here is derived from an EMBL/GenBank/DDBJ whole genome shotgun (WGS) entry which is preliminary data.</text>
</comment>
<dbReference type="RefSeq" id="WP_184760283.1">
    <property type="nucleotide sequence ID" value="NZ_BAABEK010000015.1"/>
</dbReference>
<feature type="transmembrane region" description="Helical" evidence="1">
    <location>
        <begin position="127"/>
        <end position="146"/>
    </location>
</feature>
<evidence type="ECO:0000313" key="3">
    <source>
        <dbReference type="Proteomes" id="UP000534286"/>
    </source>
</evidence>
<accession>A0A7W7S681</accession>
<evidence type="ECO:0008006" key="4">
    <source>
        <dbReference type="Google" id="ProtNLM"/>
    </source>
</evidence>
<name>A0A7W7S681_9ACTN</name>
<keyword evidence="1" id="KW-0472">Membrane</keyword>
<gene>
    <name evidence="2" type="ORF">FHR32_008868</name>
</gene>